<dbReference type="InterPro" id="IPR011989">
    <property type="entry name" value="ARM-like"/>
</dbReference>
<dbReference type="Pfam" id="PF13646">
    <property type="entry name" value="HEAT_2"/>
    <property type="match status" value="1"/>
</dbReference>
<keyword evidence="2" id="KW-1185">Reference proteome</keyword>
<dbReference type="EMBL" id="LT963352">
    <property type="protein sequence ID" value="SOR76761.1"/>
    <property type="molecule type" value="Genomic_DNA"/>
</dbReference>
<dbReference type="RefSeq" id="WP_010033670.1">
    <property type="nucleotide sequence ID" value="NZ_LT962942.1"/>
</dbReference>
<protein>
    <submittedName>
        <fullName evidence="1">Putative oxidoreductase/HEAT repeat-containing protein</fullName>
    </submittedName>
</protein>
<organism evidence="1 2">
    <name type="scientific">Streptomyces chartreusis NRRL 3882</name>
    <dbReference type="NCBI Taxonomy" id="1079985"/>
    <lineage>
        <taxon>Bacteria</taxon>
        <taxon>Bacillati</taxon>
        <taxon>Actinomycetota</taxon>
        <taxon>Actinomycetes</taxon>
        <taxon>Kitasatosporales</taxon>
        <taxon>Streptomycetaceae</taxon>
        <taxon>Streptomyces</taxon>
    </lineage>
</organism>
<proteinExistence type="predicted"/>
<dbReference type="Gene3D" id="1.25.10.10">
    <property type="entry name" value="Leucine-rich Repeat Variant"/>
    <property type="match status" value="1"/>
</dbReference>
<sequence>MKGLGRTGGAGYVRVLTEAAGDPAPRVRAAAALALGRLGNPAAGSEVLLPLMEDADPRVRRRASVAARRLGLEGPAVTEASARPLSDPDRHLRINALDGLAALGVPGDVTALAALLGDPDSTVWGRARSPVNRLRDDTAVRAEVISTARQGPGTARVRALDLLPDRCTEQLLDSLLTGRRWPHTCCAASEPWATSG</sequence>
<accession>A0A2N9B0A5</accession>
<evidence type="ECO:0000313" key="2">
    <source>
        <dbReference type="Proteomes" id="UP000235464"/>
    </source>
</evidence>
<gene>
    <name evidence="1" type="ORF">SCNRRL3882_0242</name>
</gene>
<dbReference type="InterPro" id="IPR016024">
    <property type="entry name" value="ARM-type_fold"/>
</dbReference>
<dbReference type="OrthoDB" id="4160491at2"/>
<dbReference type="SUPFAM" id="SSF48371">
    <property type="entry name" value="ARM repeat"/>
    <property type="match status" value="1"/>
</dbReference>
<dbReference type="Proteomes" id="UP000235464">
    <property type="component" value="Chromosome I"/>
</dbReference>
<dbReference type="AlphaFoldDB" id="A0A2N9B0A5"/>
<name>A0A2N9B0A5_STRCX</name>
<reference evidence="2" key="1">
    <citation type="submission" date="2017-11" db="EMBL/GenBank/DDBJ databases">
        <authorList>
            <person name="Wibberg D."/>
        </authorList>
    </citation>
    <scope>NUCLEOTIDE SEQUENCE [LARGE SCALE GENOMIC DNA]</scope>
</reference>
<evidence type="ECO:0000313" key="1">
    <source>
        <dbReference type="EMBL" id="SOR76761.1"/>
    </source>
</evidence>